<evidence type="ECO:0000313" key="9">
    <source>
        <dbReference type="EMBL" id="CAH0387543.1"/>
    </source>
</evidence>
<dbReference type="Gene3D" id="3.30.160.60">
    <property type="entry name" value="Classic Zinc Finger"/>
    <property type="match status" value="1"/>
</dbReference>
<sequence length="477" mass="54387">MSGSGDQDAFNTSADLFANSSSETVMESVDFSLILREPHKQFEKLKGENSSSFLNPAAATDVADLIVSEACDTLRLFCPFCLLDFKFDFLLKSHIESCHSDLLKTITCSNKNSALLHSCPYCNAKFYLQDLLPNHVARKHHEAVIHLCDKADTPKHIQCRFCSHRVLREHYRVFLIHIEKKHFRQFDEIIRSKCLMTSISNENFSNLNFSGTNQMASPQLSEQFSKLMANINAEGSPGRIENPLSKLAFKPNHDSPLKSILKNSPAKLPLNEISAYDNVGGSNSNVSVRRKLRFEIPDKEKRNDSSGSDSSLESVVQKSKKFKVSDENSPSQNCKSKKWFNFFKRKPMKTKKLSRKRSNSFTNIATSTPVNDENDARPLFLSPNMSNQTPILSSFKWKNNKIKFLSTRFKCGLCMEGFNSNAHLVEHLRKQHHGLKFQPQYRCGECEAKFYRNSYLIRHSQIHHSTPFCMTTADKSF</sequence>
<gene>
    <name evidence="9" type="ORF">BEMITA_LOCUS6546</name>
</gene>
<dbReference type="SUPFAM" id="SSF57667">
    <property type="entry name" value="beta-beta-alpha zinc fingers"/>
    <property type="match status" value="1"/>
</dbReference>
<dbReference type="KEGG" id="btab:109033075"/>
<keyword evidence="2" id="KW-0479">Metal-binding</keyword>
<dbReference type="PANTHER" id="PTHR24399:SF70">
    <property type="entry name" value="C2H2-TYPE DOMAIN-CONTAINING PROTEIN"/>
    <property type="match status" value="1"/>
</dbReference>
<accession>A0A9P0A9D4</accession>
<keyword evidence="5" id="KW-0805">Transcription regulation</keyword>
<evidence type="ECO:0000313" key="10">
    <source>
        <dbReference type="Proteomes" id="UP001152759"/>
    </source>
</evidence>
<dbReference type="GO" id="GO:0005654">
    <property type="term" value="C:nucleoplasm"/>
    <property type="evidence" value="ECO:0007669"/>
    <property type="project" value="TreeGrafter"/>
</dbReference>
<keyword evidence="4" id="KW-0862">Zinc</keyword>
<evidence type="ECO:0000256" key="5">
    <source>
        <dbReference type="ARBA" id="ARBA00023015"/>
    </source>
</evidence>
<protein>
    <recommendedName>
        <fullName evidence="8">C2H2-type domain-containing protein</fullName>
    </recommendedName>
</protein>
<keyword evidence="3" id="KW-0677">Repeat</keyword>
<keyword evidence="6" id="KW-0804">Transcription</keyword>
<dbReference type="InterPro" id="IPR036236">
    <property type="entry name" value="Znf_C2H2_sf"/>
</dbReference>
<dbReference type="PANTHER" id="PTHR24399">
    <property type="entry name" value="ZINC FINGER AND BTB DOMAIN-CONTAINING"/>
    <property type="match status" value="1"/>
</dbReference>
<feature type="domain" description="C2H2-type" evidence="8">
    <location>
        <begin position="119"/>
        <end position="141"/>
    </location>
</feature>
<reference evidence="9" key="1">
    <citation type="submission" date="2021-12" db="EMBL/GenBank/DDBJ databases">
        <authorList>
            <person name="King R."/>
        </authorList>
    </citation>
    <scope>NUCLEOTIDE SEQUENCE</scope>
</reference>
<organism evidence="9 10">
    <name type="scientific">Bemisia tabaci</name>
    <name type="common">Sweetpotato whitefly</name>
    <name type="synonym">Aleurodes tabaci</name>
    <dbReference type="NCBI Taxonomy" id="7038"/>
    <lineage>
        <taxon>Eukaryota</taxon>
        <taxon>Metazoa</taxon>
        <taxon>Ecdysozoa</taxon>
        <taxon>Arthropoda</taxon>
        <taxon>Hexapoda</taxon>
        <taxon>Insecta</taxon>
        <taxon>Pterygota</taxon>
        <taxon>Neoptera</taxon>
        <taxon>Paraneoptera</taxon>
        <taxon>Hemiptera</taxon>
        <taxon>Sternorrhyncha</taxon>
        <taxon>Aleyrodoidea</taxon>
        <taxon>Aleyrodidae</taxon>
        <taxon>Aleyrodinae</taxon>
        <taxon>Bemisia</taxon>
    </lineage>
</organism>
<feature type="domain" description="C2H2-type" evidence="8">
    <location>
        <begin position="411"/>
        <end position="433"/>
    </location>
</feature>
<evidence type="ECO:0000256" key="4">
    <source>
        <dbReference type="ARBA" id="ARBA00022833"/>
    </source>
</evidence>
<evidence type="ECO:0000256" key="3">
    <source>
        <dbReference type="ARBA" id="ARBA00022737"/>
    </source>
</evidence>
<evidence type="ECO:0000256" key="6">
    <source>
        <dbReference type="ARBA" id="ARBA00023163"/>
    </source>
</evidence>
<proteinExistence type="predicted"/>
<evidence type="ECO:0000256" key="7">
    <source>
        <dbReference type="ARBA" id="ARBA00023242"/>
    </source>
</evidence>
<name>A0A9P0A9D4_BEMTA</name>
<dbReference type="EMBL" id="OU963864">
    <property type="protein sequence ID" value="CAH0387543.1"/>
    <property type="molecule type" value="Genomic_DNA"/>
</dbReference>
<dbReference type="PROSITE" id="PS00028">
    <property type="entry name" value="ZINC_FINGER_C2H2_1"/>
    <property type="match status" value="2"/>
</dbReference>
<comment type="subcellular location">
    <subcellularLocation>
        <location evidence="1">Nucleus</location>
    </subcellularLocation>
</comment>
<keyword evidence="10" id="KW-1185">Reference proteome</keyword>
<evidence type="ECO:0000256" key="1">
    <source>
        <dbReference type="ARBA" id="ARBA00004123"/>
    </source>
</evidence>
<evidence type="ECO:0000259" key="8">
    <source>
        <dbReference type="PROSITE" id="PS00028"/>
    </source>
</evidence>
<dbReference type="SMART" id="SM00355">
    <property type="entry name" value="ZnF_C2H2"/>
    <property type="match status" value="4"/>
</dbReference>
<dbReference type="InterPro" id="IPR013087">
    <property type="entry name" value="Znf_C2H2_type"/>
</dbReference>
<keyword evidence="7" id="KW-0539">Nucleus</keyword>
<dbReference type="Proteomes" id="UP001152759">
    <property type="component" value="Chromosome 3"/>
</dbReference>
<evidence type="ECO:0000256" key="2">
    <source>
        <dbReference type="ARBA" id="ARBA00022723"/>
    </source>
</evidence>
<dbReference type="GO" id="GO:0000978">
    <property type="term" value="F:RNA polymerase II cis-regulatory region sequence-specific DNA binding"/>
    <property type="evidence" value="ECO:0007669"/>
    <property type="project" value="TreeGrafter"/>
</dbReference>
<dbReference type="GO" id="GO:0001227">
    <property type="term" value="F:DNA-binding transcription repressor activity, RNA polymerase II-specific"/>
    <property type="evidence" value="ECO:0007669"/>
    <property type="project" value="TreeGrafter"/>
</dbReference>
<dbReference type="GO" id="GO:0046872">
    <property type="term" value="F:metal ion binding"/>
    <property type="evidence" value="ECO:0007669"/>
    <property type="project" value="UniProtKB-KW"/>
</dbReference>
<dbReference type="AlphaFoldDB" id="A0A9P0A9D4"/>